<dbReference type="PANTHER" id="PTHR43083">
    <property type="entry name" value="MANNAN POLYMERASE II"/>
    <property type="match status" value="1"/>
</dbReference>
<name>A0A9P6KG76_9FUNG</name>
<keyword evidence="2" id="KW-0808">Transferase</keyword>
<reference evidence="2" key="1">
    <citation type="journal article" date="2020" name="Fungal Divers.">
        <title>Resolving the Mortierellaceae phylogeny through synthesis of multi-gene phylogenetics and phylogenomics.</title>
        <authorList>
            <person name="Vandepol N."/>
            <person name="Liber J."/>
            <person name="Desiro A."/>
            <person name="Na H."/>
            <person name="Kennedy M."/>
            <person name="Barry K."/>
            <person name="Grigoriev I.V."/>
            <person name="Miller A.N."/>
            <person name="O'Donnell K."/>
            <person name="Stajich J.E."/>
            <person name="Bonito G."/>
        </authorList>
    </citation>
    <scope>NUCLEOTIDE SEQUENCE</scope>
    <source>
        <strain evidence="2">KOD1015</strain>
    </source>
</reference>
<sequence length="317" mass="36358">MVENDTCPVNPPRRETHATEYHFMNLDLIHSYKSSASSRNSSVLILTPLKDAARYLEGYFEHLAKIDYPKELVSLGFMVSTYHNDTDINDTTLDNTLSPLLDHIEPLLKSQAYKRITILQESTKVHIPHAERHAANVQELRRKELAKSRNTLLTSTLSDESWVLWLDVDVIQYSPGLLKELIQLDKDVVAPNCFRKVRKFPFGTKTEPYDRNNWIETTESRALQRNLEHDDILFEGYENPTYRLSMTDLNQHDTLPLIPIDGVGATFTLVKATVHRLGINFPMYPTDHAIETEGFAKWAKHVGFSVFGAPHTIVYHD</sequence>
<dbReference type="GO" id="GO:0016757">
    <property type="term" value="F:glycosyltransferase activity"/>
    <property type="evidence" value="ECO:0007669"/>
    <property type="project" value="UniProtKB-KW"/>
</dbReference>
<protein>
    <submittedName>
        <fullName evidence="2">Golgi mannosyltransferase complex subunit</fullName>
    </submittedName>
</protein>
<organism evidence="2 3">
    <name type="scientific">Lunasporangiospora selenospora</name>
    <dbReference type="NCBI Taxonomy" id="979761"/>
    <lineage>
        <taxon>Eukaryota</taxon>
        <taxon>Fungi</taxon>
        <taxon>Fungi incertae sedis</taxon>
        <taxon>Mucoromycota</taxon>
        <taxon>Mortierellomycotina</taxon>
        <taxon>Mortierellomycetes</taxon>
        <taxon>Mortierellales</taxon>
        <taxon>Mortierellaceae</taxon>
        <taxon>Lunasporangiospora</taxon>
    </lineage>
</organism>
<dbReference type="InterPro" id="IPR029044">
    <property type="entry name" value="Nucleotide-diphossugar_trans"/>
</dbReference>
<dbReference type="Proteomes" id="UP000780801">
    <property type="component" value="Unassembled WGS sequence"/>
</dbReference>
<keyword evidence="3" id="KW-1185">Reference proteome</keyword>
<dbReference type="AlphaFoldDB" id="A0A9P6KG76"/>
<dbReference type="PROSITE" id="PS00320">
    <property type="entry name" value="APP_INTRA"/>
    <property type="match status" value="1"/>
</dbReference>
<evidence type="ECO:0000313" key="2">
    <source>
        <dbReference type="EMBL" id="KAF9584409.1"/>
    </source>
</evidence>
<evidence type="ECO:0000313" key="3">
    <source>
        <dbReference type="Proteomes" id="UP000780801"/>
    </source>
</evidence>
<dbReference type="Pfam" id="PF03452">
    <property type="entry name" value="Anp1"/>
    <property type="match status" value="1"/>
</dbReference>
<keyword evidence="2" id="KW-0328">Glycosyltransferase</keyword>
<accession>A0A9P6KG76</accession>
<dbReference type="Gene3D" id="3.90.550.10">
    <property type="entry name" value="Spore Coat Polysaccharide Biosynthesis Protein SpsA, Chain A"/>
    <property type="match status" value="1"/>
</dbReference>
<dbReference type="PANTHER" id="PTHR43083:SF6">
    <property type="entry name" value="MANNAN POLYMERASE COMPLEXES SUBUNIT MNN9"/>
    <property type="match status" value="1"/>
</dbReference>
<proteinExistence type="inferred from homology"/>
<evidence type="ECO:0000256" key="1">
    <source>
        <dbReference type="ARBA" id="ARBA00037964"/>
    </source>
</evidence>
<comment type="caution">
    <text evidence="2">The sequence shown here is derived from an EMBL/GenBank/DDBJ whole genome shotgun (WGS) entry which is preliminary data.</text>
</comment>
<dbReference type="EMBL" id="JAABOA010000421">
    <property type="protein sequence ID" value="KAF9584409.1"/>
    <property type="molecule type" value="Genomic_DNA"/>
</dbReference>
<dbReference type="InterPro" id="IPR052086">
    <property type="entry name" value="Mannan_Polymerase_Subunit"/>
</dbReference>
<comment type="similarity">
    <text evidence="1">Belongs to the ANP1/MMN9/VAN1 family.</text>
</comment>
<dbReference type="OrthoDB" id="2405412at2759"/>
<dbReference type="InterPro" id="IPR019745">
    <property type="entry name" value="Amyloid_glyco_intracell_CS"/>
</dbReference>
<gene>
    <name evidence="2" type="primary">MNN9</name>
    <name evidence="2" type="ORF">BGW38_006567</name>
</gene>